<gene>
    <name evidence="1" type="ORF">MGAL_10B009440</name>
</gene>
<dbReference type="AlphaFoldDB" id="A0A8B6ET72"/>
<dbReference type="InterPro" id="IPR011044">
    <property type="entry name" value="Quino_amine_DH_bsu"/>
</dbReference>
<comment type="caution">
    <text evidence="1">The sequence shown here is derived from an EMBL/GenBank/DDBJ whole genome shotgun (WGS) entry which is preliminary data.</text>
</comment>
<protein>
    <recommendedName>
        <fullName evidence="3">DZIP3-like HEPN domain-containing protein</fullName>
    </recommendedName>
</protein>
<dbReference type="Gene3D" id="2.120.10.30">
    <property type="entry name" value="TolB, C-terminal domain"/>
    <property type="match status" value="1"/>
</dbReference>
<dbReference type="InterPro" id="IPR011042">
    <property type="entry name" value="6-blade_b-propeller_TolB-like"/>
</dbReference>
<dbReference type="OrthoDB" id="6102798at2759"/>
<dbReference type="Proteomes" id="UP000596742">
    <property type="component" value="Unassembled WGS sequence"/>
</dbReference>
<dbReference type="SUPFAM" id="SSF50969">
    <property type="entry name" value="YVTN repeat-like/Quinoprotein amine dehydrogenase"/>
    <property type="match status" value="1"/>
</dbReference>
<sequence>MASKQQERMDIEDRRRYFIVGSVILEIVQPLFRTRLENDYTSRGLVSFQDFLNSQPVIHILFHLRHRNAICCKDKINCRDHPKLPLIYCQWNLLYSESPGQRGHNCHCKFTANQVQLNDLDISLAGLILLNCCNLAPADDNAVHKLRRYKNDYLSHNTEGEISETEYKSLWTNLTNFVLQLDPNKRNDLIRIENRPLDEGLCSRYSIDLWNIHKKLNEMDTQMQEIGSDVQELLIYHRNEAICQYCKKKLNEQGLDERKIIPYTLGQDIFYLHHQIDLKSELDKSCITSISSVVMMDDGRLVLCLFNNHRLLICNTDGSQVDSIPVEGSPWYVTDVNNSTVAVTVDKPLKCHCIEMYDINNKHKLKSISVPGIHYVCDITMMNNKLVVGGSDGLLIVDPQTGETVQTIKTDCRPSKIHASGDRIFFIPLLHFRRSHKLYGYTFTDDNIQTLTLPSELQSMTTLQDGSLYVLCKDGSVQHVSSNGKQFKTLNTNQSKGCSMIYYNLKQRKMITYNTFTGTVKILQEK</sequence>
<accession>A0A8B6ET72</accession>
<proteinExistence type="predicted"/>
<keyword evidence="2" id="KW-1185">Reference proteome</keyword>
<evidence type="ECO:0000313" key="2">
    <source>
        <dbReference type="Proteomes" id="UP000596742"/>
    </source>
</evidence>
<organism evidence="1 2">
    <name type="scientific">Mytilus galloprovincialis</name>
    <name type="common">Mediterranean mussel</name>
    <dbReference type="NCBI Taxonomy" id="29158"/>
    <lineage>
        <taxon>Eukaryota</taxon>
        <taxon>Metazoa</taxon>
        <taxon>Spiralia</taxon>
        <taxon>Lophotrochozoa</taxon>
        <taxon>Mollusca</taxon>
        <taxon>Bivalvia</taxon>
        <taxon>Autobranchia</taxon>
        <taxon>Pteriomorphia</taxon>
        <taxon>Mytilida</taxon>
        <taxon>Mytiloidea</taxon>
        <taxon>Mytilidae</taxon>
        <taxon>Mytilinae</taxon>
        <taxon>Mytilus</taxon>
    </lineage>
</organism>
<evidence type="ECO:0000313" key="1">
    <source>
        <dbReference type="EMBL" id="VDI38033.1"/>
    </source>
</evidence>
<dbReference type="EMBL" id="UYJE01005528">
    <property type="protein sequence ID" value="VDI38033.1"/>
    <property type="molecule type" value="Genomic_DNA"/>
</dbReference>
<reference evidence="1" key="1">
    <citation type="submission" date="2018-11" db="EMBL/GenBank/DDBJ databases">
        <authorList>
            <person name="Alioto T."/>
            <person name="Alioto T."/>
        </authorList>
    </citation>
    <scope>NUCLEOTIDE SEQUENCE</scope>
</reference>
<name>A0A8B6ET72_MYTGA</name>
<evidence type="ECO:0008006" key="3">
    <source>
        <dbReference type="Google" id="ProtNLM"/>
    </source>
</evidence>